<evidence type="ECO:0000256" key="1">
    <source>
        <dbReference type="SAM" id="MobiDB-lite"/>
    </source>
</evidence>
<evidence type="ECO:0000313" key="2">
    <source>
        <dbReference type="EMBL" id="CAJ1965823.1"/>
    </source>
</evidence>
<proteinExistence type="predicted"/>
<feature type="region of interest" description="Disordered" evidence="1">
    <location>
        <begin position="516"/>
        <end position="598"/>
    </location>
</feature>
<keyword evidence="3" id="KW-1185">Reference proteome</keyword>
<dbReference type="EMBL" id="CAKOGP040002225">
    <property type="protein sequence ID" value="CAJ1965823.1"/>
    <property type="molecule type" value="Genomic_DNA"/>
</dbReference>
<name>A0AAD2G8J6_9STRA</name>
<dbReference type="Gene3D" id="1.10.10.60">
    <property type="entry name" value="Homeodomain-like"/>
    <property type="match status" value="1"/>
</dbReference>
<reference evidence="2" key="1">
    <citation type="submission" date="2023-08" db="EMBL/GenBank/DDBJ databases">
        <authorList>
            <person name="Audoor S."/>
            <person name="Bilcke G."/>
        </authorList>
    </citation>
    <scope>NUCLEOTIDE SEQUENCE</scope>
</reference>
<dbReference type="AlphaFoldDB" id="A0AAD2G8J6"/>
<protein>
    <submittedName>
        <fullName evidence="2">Uncharacterized protein</fullName>
    </submittedName>
</protein>
<gene>
    <name evidence="2" type="ORF">CYCCA115_LOCUS21415</name>
</gene>
<feature type="region of interest" description="Disordered" evidence="1">
    <location>
        <begin position="1"/>
        <end position="27"/>
    </location>
</feature>
<evidence type="ECO:0000313" key="3">
    <source>
        <dbReference type="Proteomes" id="UP001295423"/>
    </source>
</evidence>
<organism evidence="2 3">
    <name type="scientific">Cylindrotheca closterium</name>
    <dbReference type="NCBI Taxonomy" id="2856"/>
    <lineage>
        <taxon>Eukaryota</taxon>
        <taxon>Sar</taxon>
        <taxon>Stramenopiles</taxon>
        <taxon>Ochrophyta</taxon>
        <taxon>Bacillariophyta</taxon>
        <taxon>Bacillariophyceae</taxon>
        <taxon>Bacillariophycidae</taxon>
        <taxon>Bacillariales</taxon>
        <taxon>Bacillariaceae</taxon>
        <taxon>Cylindrotheca</taxon>
    </lineage>
</organism>
<feature type="compositionally biased region" description="Polar residues" evidence="1">
    <location>
        <begin position="8"/>
        <end position="27"/>
    </location>
</feature>
<accession>A0AAD2G8J6</accession>
<comment type="caution">
    <text evidence="2">The sequence shown here is derived from an EMBL/GenBank/DDBJ whole genome shotgun (WGS) entry which is preliminary data.</text>
</comment>
<dbReference type="Proteomes" id="UP001295423">
    <property type="component" value="Unassembled WGS sequence"/>
</dbReference>
<sequence length="598" mass="66311">MAAKMIQNHETNARPTTTTSQCPQDNNVRNNYVKDDCLDGPSSRGDIAQLDTCDAPPKSVIHLHSATKIVPSPESKNSKKPIRDQTTSMIHRPFSRGEHRDFVAAILDIGIKSCSPSLLLEYVRNEGKHTLTRAIMKSHLQKYRKISDRGKANFLVDYDQSLREIEKYKIQETCNGKDEYTMHKAEGESAIKKALGTKRPMTVVGGEAASLVSFAVANDCHENVLSSLNCTKVEVPILTEAEKESNLGKALTSIAGLLGFTKEQLQKSRHKVPIDSARIQQLASITVGRVQPAPSLAPTSSHAAAITATNNNNSDNTKSFRIRSMSCPQAYANTISRQSFSGEKRRHSTMSMPPQIFSQGGPQTYHHPTSGFAASSMRFNHQVYHAYPREPNPLPAPLYAGHPHSYQHQHQLMHASSMHTSMPPLPSYHPAFGPSPHQPPPTMHPSALPPYAQWSYPPPWAPVYIQSGPSISPEHNVRPAKLKSYPKRVDRATSPSKIKSEQFVKERVETKSPNVYDYFSDMDDEEGDISSKRRKHSNSKCAGVPVHEPLHHPVKHLSQDADCQDDSAPPPPQFNPLEMPPEFAVPRGSFPPSEGPRW</sequence>